<protein>
    <submittedName>
        <fullName evidence="2">WG repeat-containing protein</fullName>
    </submittedName>
</protein>
<organism evidence="2 3">
    <name type="scientific">Phocaeicola coprocola</name>
    <dbReference type="NCBI Taxonomy" id="310298"/>
    <lineage>
        <taxon>Bacteria</taxon>
        <taxon>Pseudomonadati</taxon>
        <taxon>Bacteroidota</taxon>
        <taxon>Bacteroidia</taxon>
        <taxon>Bacteroidales</taxon>
        <taxon>Bacteroidaceae</taxon>
        <taxon>Phocaeicola</taxon>
    </lineage>
</organism>
<evidence type="ECO:0000313" key="3">
    <source>
        <dbReference type="Proteomes" id="UP000718012"/>
    </source>
</evidence>
<dbReference type="AlphaFoldDB" id="A0A921FCY5"/>
<reference evidence="2" key="1">
    <citation type="journal article" date="2021" name="PeerJ">
        <title>Extensive microbial diversity within the chicken gut microbiome revealed by metagenomics and culture.</title>
        <authorList>
            <person name="Gilroy R."/>
            <person name="Ravi A."/>
            <person name="Getino M."/>
            <person name="Pursley I."/>
            <person name="Horton D.L."/>
            <person name="Alikhan N.F."/>
            <person name="Baker D."/>
            <person name="Gharbi K."/>
            <person name="Hall N."/>
            <person name="Watson M."/>
            <person name="Adriaenssens E.M."/>
            <person name="Foster-Nyarko E."/>
            <person name="Jarju S."/>
            <person name="Secka A."/>
            <person name="Antonio M."/>
            <person name="Oren A."/>
            <person name="Chaudhuri R.R."/>
            <person name="La Ragione R."/>
            <person name="Hildebrand F."/>
            <person name="Pallen M.J."/>
        </authorList>
    </citation>
    <scope>NUCLEOTIDE SEQUENCE</scope>
    <source>
        <strain evidence="2">CHK165-8395</strain>
    </source>
</reference>
<proteinExistence type="predicted"/>
<dbReference type="InterPro" id="IPR032774">
    <property type="entry name" value="WG_beta_rep"/>
</dbReference>
<dbReference type="Proteomes" id="UP000718012">
    <property type="component" value="Unassembled WGS sequence"/>
</dbReference>
<dbReference type="Gene3D" id="3.30.1150.10">
    <property type="match status" value="1"/>
</dbReference>
<feature type="signal peptide" evidence="1">
    <location>
        <begin position="1"/>
        <end position="19"/>
    </location>
</feature>
<keyword evidence="1" id="KW-0732">Signal</keyword>
<comment type="caution">
    <text evidence="2">The sequence shown here is derived from an EMBL/GenBank/DDBJ whole genome shotgun (WGS) entry which is preliminary data.</text>
</comment>
<name>A0A921FCY5_9BACT</name>
<dbReference type="SUPFAM" id="SSF74653">
    <property type="entry name" value="TolA/TonB C-terminal domain"/>
    <property type="match status" value="2"/>
</dbReference>
<dbReference type="EMBL" id="DYXD01000090">
    <property type="protein sequence ID" value="HJF07363.1"/>
    <property type="molecule type" value="Genomic_DNA"/>
</dbReference>
<reference evidence="2" key="2">
    <citation type="submission" date="2021-09" db="EMBL/GenBank/DDBJ databases">
        <authorList>
            <person name="Gilroy R."/>
        </authorList>
    </citation>
    <scope>NUCLEOTIDE SEQUENCE</scope>
    <source>
        <strain evidence="2">CHK165-8395</strain>
    </source>
</reference>
<feature type="chain" id="PRO_5037871212" evidence="1">
    <location>
        <begin position="20"/>
        <end position="543"/>
    </location>
</feature>
<evidence type="ECO:0000256" key="1">
    <source>
        <dbReference type="SAM" id="SignalP"/>
    </source>
</evidence>
<gene>
    <name evidence="2" type="ORF">K8U81_04100</name>
</gene>
<sequence length="543" mass="63544">MKKFLFILCSLVVISKLTAQNSDYTDISALLENKIWNVQLPKGKQYTMKMEFRDAGWKKTFLYDEKKTETFYSYSLCGDTIKVFESRKKYIIQELTDSTLVFQYLPDSLTMGVGSVKCVTDNSIEGQRKNEERLDSIWRKEEIWNMGVTMITGEPVKDLSTIEPPRWAVWDYDLTKYYVAKMKYPEELLKKNRAGYSVVMFSIDTLGLPRAINILTTKYKDFDKEVIRLTKELPHCLPCRDKNGKRMECLYTVYVPFLPQHYKDRVRKDSIGEEEQKHCFVEWESPSRFMDGNPRTIQNYIDERLVYDPSLLGNKEQVRGFYKVKINSYGEVSEVDVFRSCGIHEWDAQVVDIIKGMPRWTPAISYYGKSKYRESIWTMNVFFRKTKGKLIAHTFEKNLETGVPVCFLNERGDTIVPYGKYNYCQINRVKNLVFAYENKQDTRIVCLNGQGEELFYLFQYDNGPDKLREGLFRITDENGLIGFADSLGNIVIKPQFKFAFPFENGKAKVTFSGESKVVPDSKDEKHYWDSPDWYYIDTNGKIL</sequence>
<accession>A0A921FCY5</accession>
<dbReference type="Pfam" id="PF14903">
    <property type="entry name" value="WG_beta_rep"/>
    <property type="match status" value="1"/>
</dbReference>
<evidence type="ECO:0000313" key="2">
    <source>
        <dbReference type="EMBL" id="HJF07363.1"/>
    </source>
</evidence>